<gene>
    <name evidence="2" type="ORF">SAMN03084138_02611</name>
</gene>
<evidence type="ECO:0000259" key="1">
    <source>
        <dbReference type="Pfam" id="PF09012"/>
    </source>
</evidence>
<dbReference type="Proteomes" id="UP000182692">
    <property type="component" value="Unassembled WGS sequence"/>
</dbReference>
<reference evidence="2 3" key="1">
    <citation type="submission" date="2016-10" db="EMBL/GenBank/DDBJ databases">
        <authorList>
            <person name="de Groot N.N."/>
        </authorList>
    </citation>
    <scope>NUCLEOTIDE SEQUENCE [LARGE SCALE GENOMIC DNA]</scope>
    <source>
        <strain evidence="2 3">DSM 15893</strain>
    </source>
</reference>
<feature type="domain" description="Transcriptional regulator HTH-type FeoC" evidence="1">
    <location>
        <begin position="2"/>
        <end position="47"/>
    </location>
</feature>
<proteinExistence type="predicted"/>
<dbReference type="OrthoDB" id="467062at2"/>
<name>A0A1I5RMV5_9GAMM</name>
<organism evidence="2 3">
    <name type="scientific">Enterovibrio norvegicus DSM 15893</name>
    <dbReference type="NCBI Taxonomy" id="1121869"/>
    <lineage>
        <taxon>Bacteria</taxon>
        <taxon>Pseudomonadati</taxon>
        <taxon>Pseudomonadota</taxon>
        <taxon>Gammaproteobacteria</taxon>
        <taxon>Vibrionales</taxon>
        <taxon>Vibrionaceae</taxon>
        <taxon>Enterovibrio</taxon>
    </lineage>
</organism>
<dbReference type="SUPFAM" id="SSF46785">
    <property type="entry name" value="Winged helix' DNA-binding domain"/>
    <property type="match status" value="1"/>
</dbReference>
<dbReference type="InterPro" id="IPR036388">
    <property type="entry name" value="WH-like_DNA-bd_sf"/>
</dbReference>
<evidence type="ECO:0000313" key="2">
    <source>
        <dbReference type="EMBL" id="SFP59884.1"/>
    </source>
</evidence>
<sequence length="74" mass="8425">MILTDLKQYIEAHPKCSQAELAKVFNLSEDGVDAMLSVWVKKGRVKTIVSARQGKSERRYIWLANDEFGITVIQ</sequence>
<dbReference type="AlphaFoldDB" id="A0A1I5RMV5"/>
<dbReference type="EMBL" id="FOWR01000018">
    <property type="protein sequence ID" value="SFP59884.1"/>
    <property type="molecule type" value="Genomic_DNA"/>
</dbReference>
<dbReference type="InterPro" id="IPR015102">
    <property type="entry name" value="Tscrpt_reg_HTH_FeoC"/>
</dbReference>
<dbReference type="GeneID" id="35870825"/>
<dbReference type="RefSeq" id="WP_017014112.1">
    <property type="nucleotide sequence ID" value="NZ_FOWR01000018.1"/>
</dbReference>
<dbReference type="InterPro" id="IPR036390">
    <property type="entry name" value="WH_DNA-bd_sf"/>
</dbReference>
<accession>A0A1I5RMV5</accession>
<evidence type="ECO:0000313" key="3">
    <source>
        <dbReference type="Proteomes" id="UP000182692"/>
    </source>
</evidence>
<protein>
    <submittedName>
        <fullName evidence="2">Putative ferrous iron transport protein C</fullName>
    </submittedName>
</protein>
<dbReference type="STRING" id="1121869.SAMN03084138_02611"/>
<dbReference type="Pfam" id="PF09012">
    <property type="entry name" value="FeoC"/>
    <property type="match status" value="1"/>
</dbReference>
<dbReference type="Gene3D" id="1.10.10.10">
    <property type="entry name" value="Winged helix-like DNA-binding domain superfamily/Winged helix DNA-binding domain"/>
    <property type="match status" value="1"/>
</dbReference>